<organism evidence="1 2">
    <name type="scientific">Naganishia adeliensis</name>
    <dbReference type="NCBI Taxonomy" id="92952"/>
    <lineage>
        <taxon>Eukaryota</taxon>
        <taxon>Fungi</taxon>
        <taxon>Dikarya</taxon>
        <taxon>Basidiomycota</taxon>
        <taxon>Agaricomycotina</taxon>
        <taxon>Tremellomycetes</taxon>
        <taxon>Filobasidiales</taxon>
        <taxon>Filobasidiaceae</taxon>
        <taxon>Naganishia</taxon>
    </lineage>
</organism>
<proteinExistence type="predicted"/>
<name>A0ACC2WWM9_9TREE</name>
<gene>
    <name evidence="1" type="ORF">QFC20_001322</name>
</gene>
<comment type="caution">
    <text evidence="1">The sequence shown here is derived from an EMBL/GenBank/DDBJ whole genome shotgun (WGS) entry which is preliminary data.</text>
</comment>
<evidence type="ECO:0000313" key="2">
    <source>
        <dbReference type="Proteomes" id="UP001230649"/>
    </source>
</evidence>
<accession>A0ACC2WWM9</accession>
<evidence type="ECO:0000313" key="1">
    <source>
        <dbReference type="EMBL" id="KAJ9114947.1"/>
    </source>
</evidence>
<reference evidence="1" key="1">
    <citation type="submission" date="2023-04" db="EMBL/GenBank/DDBJ databases">
        <title>Draft Genome sequencing of Naganishia species isolated from polar environments using Oxford Nanopore Technology.</title>
        <authorList>
            <person name="Leo P."/>
            <person name="Venkateswaran K."/>
        </authorList>
    </citation>
    <scope>NUCLEOTIDE SEQUENCE</scope>
    <source>
        <strain evidence="1">MNA-CCFEE 5262</strain>
    </source>
</reference>
<dbReference type="Proteomes" id="UP001230649">
    <property type="component" value="Unassembled WGS sequence"/>
</dbReference>
<dbReference type="EMBL" id="JASBWS010000007">
    <property type="protein sequence ID" value="KAJ9114947.1"/>
    <property type="molecule type" value="Genomic_DNA"/>
</dbReference>
<keyword evidence="2" id="KW-1185">Reference proteome</keyword>
<sequence>MSAESQSGNERPIAGTRISVDSMKAGAPTTISGPSGISTAVGGDTFTMPTDAQLMAGMQASRGDVVYREDVTTLALEQRIARLTGKEDALFVVSGTAANQIALRTHLTQPPHSVLLDIRAHIHKWEAGGIALFSQAMSYGITPANEKYLTLKDDILPNLELGEDIHRAPTRLISLENTLSGMVFPQEEIEKIAAVAKEHDLLMHLDGARIWEAAAKKCEEEGKRGEEGLREVMINLCQPFDSVALSMNKGLGAPIGSVLVGSKTFIKKARWFKKTFGGGIRQCGALAAAADWALTNTFPKLAHTHKLAEKLSNGILAPGGRLLIPTETNMVSLDLSSLNINAPDLIKRGREMFPENPLTVGATRFVVHHQIEERAIDDVLGLLRTFRNDMKHNDHERQDSPVSDVKEHQLEERLLRPVPVAGSLEG</sequence>
<protein>
    <submittedName>
        <fullName evidence="1">Uncharacterized protein</fullName>
    </submittedName>
</protein>